<keyword evidence="5" id="KW-1185">Reference proteome</keyword>
<dbReference type="Gene3D" id="1.10.600.10">
    <property type="entry name" value="Farnesyl Diphosphate Synthase"/>
    <property type="match status" value="2"/>
</dbReference>
<dbReference type="GO" id="GO:0004659">
    <property type="term" value="F:prenyltransferase activity"/>
    <property type="evidence" value="ECO:0007669"/>
    <property type="project" value="InterPro"/>
</dbReference>
<evidence type="ECO:0000256" key="3">
    <source>
        <dbReference type="ARBA" id="ARBA00022723"/>
    </source>
</evidence>
<dbReference type="AlphaFoldDB" id="A0A8N4F9X1"/>
<dbReference type="InterPro" id="IPR033749">
    <property type="entry name" value="Polyprenyl_synt_CS"/>
</dbReference>
<dbReference type="OrthoDB" id="6921389at2759"/>
<evidence type="ECO:0000256" key="2">
    <source>
        <dbReference type="ARBA" id="ARBA00006706"/>
    </source>
</evidence>
<keyword evidence="4" id="KW-0460">Magnesium</keyword>
<dbReference type="PROSITE" id="PS00444">
    <property type="entry name" value="POLYPRENYL_SYNTHASE_2"/>
    <property type="match status" value="1"/>
</dbReference>
<dbReference type="GO" id="GO:0046872">
    <property type="term" value="F:metal ion binding"/>
    <property type="evidence" value="ECO:0007669"/>
    <property type="project" value="UniProtKB-KW"/>
</dbReference>
<name>A0A8N4F9X1_ELAGV</name>
<reference evidence="6" key="1">
    <citation type="submission" date="2025-08" db="UniProtKB">
        <authorList>
            <consortium name="RefSeq"/>
        </authorList>
    </citation>
    <scope>IDENTIFICATION</scope>
</reference>
<dbReference type="Pfam" id="PF00348">
    <property type="entry name" value="polyprenyl_synt"/>
    <property type="match status" value="2"/>
</dbReference>
<sequence length="174" mass="19456">MPLAIAIEMIQTMSLIHDDLPCMDDDDLHRGKPSNLRVLGKPIDILTDDAFLTLAFDHLVDPTSYLVDDLIPPAHIVCMVAKLSRSIELEGLVIGAMVDIESTGLIELLQRYARRIGLLFQVIDDILDVTQSLKKLGKMAGKDLISDKTIYQKLMGLKESREYIKELLKNAVIN</sequence>
<dbReference type="InterPro" id="IPR000092">
    <property type="entry name" value="Polyprenyl_synt"/>
</dbReference>
<dbReference type="PANTHER" id="PTHR43281:SF24">
    <property type="entry name" value="OS07G0580900 PROTEIN"/>
    <property type="match status" value="1"/>
</dbReference>
<keyword evidence="3" id="KW-0479">Metal-binding</keyword>
<evidence type="ECO:0000256" key="4">
    <source>
        <dbReference type="ARBA" id="ARBA00022842"/>
    </source>
</evidence>
<dbReference type="SUPFAM" id="SSF48576">
    <property type="entry name" value="Terpenoid synthases"/>
    <property type="match status" value="1"/>
</dbReference>
<gene>
    <name evidence="6" type="primary">LOC105054387</name>
</gene>
<dbReference type="RefSeq" id="XP_029123271.1">
    <property type="nucleotide sequence ID" value="XM_029267438.1"/>
</dbReference>
<protein>
    <submittedName>
        <fullName evidence="6">Heterodimeric geranylgeranyl pyrophosphate synthase large subunit 1, chloroplastic-like</fullName>
    </submittedName>
</protein>
<proteinExistence type="inferred from homology"/>
<evidence type="ECO:0000256" key="1">
    <source>
        <dbReference type="ARBA" id="ARBA00001946"/>
    </source>
</evidence>
<comment type="cofactor">
    <cofactor evidence="1">
        <name>Mg(2+)</name>
        <dbReference type="ChEBI" id="CHEBI:18420"/>
    </cofactor>
</comment>
<organism evidence="5 6">
    <name type="scientific">Elaeis guineensis var. tenera</name>
    <name type="common">Oil palm</name>
    <dbReference type="NCBI Taxonomy" id="51953"/>
    <lineage>
        <taxon>Eukaryota</taxon>
        <taxon>Viridiplantae</taxon>
        <taxon>Streptophyta</taxon>
        <taxon>Embryophyta</taxon>
        <taxon>Tracheophyta</taxon>
        <taxon>Spermatophyta</taxon>
        <taxon>Magnoliopsida</taxon>
        <taxon>Liliopsida</taxon>
        <taxon>Arecaceae</taxon>
        <taxon>Arecoideae</taxon>
        <taxon>Cocoseae</taxon>
        <taxon>Elaeidinae</taxon>
        <taxon>Elaeis</taxon>
    </lineage>
</organism>
<evidence type="ECO:0000313" key="6">
    <source>
        <dbReference type="RefSeq" id="XP_029123271.1"/>
    </source>
</evidence>
<dbReference type="GO" id="GO:0005737">
    <property type="term" value="C:cytoplasm"/>
    <property type="evidence" value="ECO:0007669"/>
    <property type="project" value="UniProtKB-ARBA"/>
</dbReference>
<dbReference type="InterPro" id="IPR008949">
    <property type="entry name" value="Isoprenoid_synthase_dom_sf"/>
</dbReference>
<evidence type="ECO:0000313" key="5">
    <source>
        <dbReference type="Proteomes" id="UP000504607"/>
    </source>
</evidence>
<dbReference type="PANTHER" id="PTHR43281">
    <property type="entry name" value="FARNESYL DIPHOSPHATE SYNTHASE"/>
    <property type="match status" value="1"/>
</dbReference>
<comment type="similarity">
    <text evidence="2">Belongs to the FPP/GGPP synthase family.</text>
</comment>
<dbReference type="Proteomes" id="UP000504607">
    <property type="component" value="Chromosome 11"/>
</dbReference>
<dbReference type="GO" id="GO:0008299">
    <property type="term" value="P:isoprenoid biosynthetic process"/>
    <property type="evidence" value="ECO:0007669"/>
    <property type="project" value="UniProtKB-KW"/>
</dbReference>
<accession>A0A8N4F9X1</accession>